<organism evidence="9 10">
    <name type="scientific">Candidatus Blautia stercoripullorum</name>
    <dbReference type="NCBI Taxonomy" id="2838502"/>
    <lineage>
        <taxon>Bacteria</taxon>
        <taxon>Bacillati</taxon>
        <taxon>Bacillota</taxon>
        <taxon>Clostridia</taxon>
        <taxon>Lachnospirales</taxon>
        <taxon>Lachnospiraceae</taxon>
        <taxon>Blautia</taxon>
    </lineage>
</organism>
<feature type="binding site" evidence="8">
    <location>
        <position position="62"/>
    </location>
    <ligand>
        <name>Zn(2+)</name>
        <dbReference type="ChEBI" id="CHEBI:29105"/>
        <label>1</label>
    </ligand>
</feature>
<reference evidence="9" key="1">
    <citation type="journal article" date="2021" name="PeerJ">
        <title>Extensive microbial diversity within the chicken gut microbiome revealed by metagenomics and culture.</title>
        <authorList>
            <person name="Gilroy R."/>
            <person name="Ravi A."/>
            <person name="Getino M."/>
            <person name="Pursley I."/>
            <person name="Horton D.L."/>
            <person name="Alikhan N.F."/>
            <person name="Baker D."/>
            <person name="Gharbi K."/>
            <person name="Hall N."/>
            <person name="Watson M."/>
            <person name="Adriaenssens E.M."/>
            <person name="Foster-Nyarko E."/>
            <person name="Jarju S."/>
            <person name="Secka A."/>
            <person name="Antonio M."/>
            <person name="Oren A."/>
            <person name="Chaudhuri R.R."/>
            <person name="La Ragione R."/>
            <person name="Hildebrand F."/>
            <person name="Pallen M.J."/>
        </authorList>
    </citation>
    <scope>NUCLEOTIDE SEQUENCE</scope>
    <source>
        <strain evidence="9">ChiW19-6364</strain>
    </source>
</reference>
<dbReference type="Proteomes" id="UP000823850">
    <property type="component" value="Unassembled WGS sequence"/>
</dbReference>
<dbReference type="Pfam" id="PF05343">
    <property type="entry name" value="Peptidase_M42"/>
    <property type="match status" value="1"/>
</dbReference>
<dbReference type="SUPFAM" id="SSF53187">
    <property type="entry name" value="Zn-dependent exopeptidases"/>
    <property type="match status" value="1"/>
</dbReference>
<name>A0A9D2U609_9FIRM</name>
<dbReference type="InterPro" id="IPR008007">
    <property type="entry name" value="Peptidase_M42"/>
</dbReference>
<evidence type="ECO:0000256" key="1">
    <source>
        <dbReference type="ARBA" id="ARBA00006272"/>
    </source>
</evidence>
<dbReference type="AlphaFoldDB" id="A0A9D2U609"/>
<dbReference type="PANTHER" id="PTHR32481">
    <property type="entry name" value="AMINOPEPTIDASE"/>
    <property type="match status" value="1"/>
</dbReference>
<reference evidence="9" key="2">
    <citation type="submission" date="2021-04" db="EMBL/GenBank/DDBJ databases">
        <authorList>
            <person name="Gilroy R."/>
        </authorList>
    </citation>
    <scope>NUCLEOTIDE SEQUENCE</scope>
    <source>
        <strain evidence="9">ChiW19-6364</strain>
    </source>
</reference>
<dbReference type="GO" id="GO:0006508">
    <property type="term" value="P:proteolysis"/>
    <property type="evidence" value="ECO:0007669"/>
    <property type="project" value="UniProtKB-KW"/>
</dbReference>
<feature type="binding site" evidence="8">
    <location>
        <position position="169"/>
    </location>
    <ligand>
        <name>Zn(2+)</name>
        <dbReference type="ChEBI" id="CHEBI:29105"/>
        <label>2</label>
    </ligand>
</feature>
<evidence type="ECO:0000313" key="10">
    <source>
        <dbReference type="Proteomes" id="UP000823850"/>
    </source>
</evidence>
<evidence type="ECO:0000256" key="8">
    <source>
        <dbReference type="PIRSR" id="PIRSR001123-2"/>
    </source>
</evidence>
<dbReference type="InterPro" id="IPR051464">
    <property type="entry name" value="Peptidase_M42_aminopept"/>
</dbReference>
<feature type="binding site" evidence="8">
    <location>
        <position position="224"/>
    </location>
    <ligand>
        <name>Zn(2+)</name>
        <dbReference type="ChEBI" id="CHEBI:29105"/>
        <label>1</label>
    </ligand>
</feature>
<dbReference type="PANTHER" id="PTHR32481:SF0">
    <property type="entry name" value="AMINOPEPTIDASE YPDE-RELATED"/>
    <property type="match status" value="1"/>
</dbReference>
<feature type="active site" description="Proton acceptor" evidence="7">
    <location>
        <position position="201"/>
    </location>
</feature>
<dbReference type="SUPFAM" id="SSF101821">
    <property type="entry name" value="Aminopeptidase/glucanase lid domain"/>
    <property type="match status" value="1"/>
</dbReference>
<protein>
    <submittedName>
        <fullName evidence="9">M20/M25/M40 family metallo-hydrolase</fullName>
    </submittedName>
</protein>
<feature type="binding site" evidence="8">
    <location>
        <position position="311"/>
    </location>
    <ligand>
        <name>Zn(2+)</name>
        <dbReference type="ChEBI" id="CHEBI:29105"/>
        <label>2</label>
    </ligand>
</feature>
<proteinExistence type="inferred from homology"/>
<feature type="binding site" evidence="8">
    <location>
        <position position="169"/>
    </location>
    <ligand>
        <name>Zn(2+)</name>
        <dbReference type="ChEBI" id="CHEBI:29105"/>
        <label>1</label>
    </ligand>
</feature>
<dbReference type="EMBL" id="DWUX01000197">
    <property type="protein sequence ID" value="HJD40549.1"/>
    <property type="molecule type" value="Genomic_DNA"/>
</dbReference>
<dbReference type="GO" id="GO:0046872">
    <property type="term" value="F:metal ion binding"/>
    <property type="evidence" value="ECO:0007669"/>
    <property type="project" value="UniProtKB-UniRule"/>
</dbReference>
<feature type="binding site" evidence="8">
    <location>
        <position position="202"/>
    </location>
    <ligand>
        <name>Zn(2+)</name>
        <dbReference type="ChEBI" id="CHEBI:29105"/>
        <label>2</label>
    </ligand>
</feature>
<keyword evidence="2" id="KW-0031">Aminopeptidase</keyword>
<dbReference type="Gene3D" id="3.40.630.10">
    <property type="entry name" value="Zn peptidases"/>
    <property type="match status" value="1"/>
</dbReference>
<comment type="caution">
    <text evidence="9">The sequence shown here is derived from an EMBL/GenBank/DDBJ whole genome shotgun (WGS) entry which is preliminary data.</text>
</comment>
<dbReference type="Gene3D" id="2.40.30.40">
    <property type="entry name" value="Peptidase M42, domain 2"/>
    <property type="match status" value="1"/>
</dbReference>
<comment type="cofactor">
    <cofactor evidence="8">
        <name>a divalent metal cation</name>
        <dbReference type="ChEBI" id="CHEBI:60240"/>
    </cofactor>
    <text evidence="8">Binds 2 divalent metal cations per subunit.</text>
</comment>
<evidence type="ECO:0000313" key="9">
    <source>
        <dbReference type="EMBL" id="HJD40549.1"/>
    </source>
</evidence>
<evidence type="ECO:0000256" key="2">
    <source>
        <dbReference type="ARBA" id="ARBA00022438"/>
    </source>
</evidence>
<evidence type="ECO:0000256" key="4">
    <source>
        <dbReference type="ARBA" id="ARBA00022723"/>
    </source>
</evidence>
<gene>
    <name evidence="9" type="ORF">H9913_11035</name>
</gene>
<evidence type="ECO:0000256" key="6">
    <source>
        <dbReference type="PIRNR" id="PIRNR001123"/>
    </source>
</evidence>
<evidence type="ECO:0000256" key="5">
    <source>
        <dbReference type="ARBA" id="ARBA00022801"/>
    </source>
</evidence>
<accession>A0A9D2U609</accession>
<sequence>MDNKFLLSLLNSVSVSGYEEILQQKVEAEMRPWADEIRKDEMNNLICIVNPESETRIMLSAHADEIGLMVSNITEEGRLQVIDRGGIVPHTYPGQQICIQTAKGLIYGVVEAHRQLFSKNDLGTRDFLIDIGAKDKKDAEAIVSLGDPIVPDTHIREMANGRFTARALDDRIGVYIIMEALKYAKKLGCKAGIYAASTVGEETTKNGAYWCSARICPDLAVVVDVTYTSDCLGMDPAEAGTVLLGKGPVLCNSPIVSKRLNDQMQKCGEKNGIPLQREAASRLSYTDADKIHFSNNGVPVVLVSVPLRYMHMPSEVADEQDVKNCIELIGRFLAEYQKEK</sequence>
<evidence type="ECO:0000256" key="3">
    <source>
        <dbReference type="ARBA" id="ARBA00022670"/>
    </source>
</evidence>
<keyword evidence="5" id="KW-0378">Hydrolase</keyword>
<keyword evidence="3" id="KW-0645">Protease</keyword>
<dbReference type="GO" id="GO:0004177">
    <property type="term" value="F:aminopeptidase activity"/>
    <property type="evidence" value="ECO:0007669"/>
    <property type="project" value="UniProtKB-UniRule"/>
</dbReference>
<comment type="similarity">
    <text evidence="1 6">Belongs to the peptidase M42 family.</text>
</comment>
<evidence type="ECO:0000256" key="7">
    <source>
        <dbReference type="PIRSR" id="PIRSR001123-1"/>
    </source>
</evidence>
<dbReference type="PIRSF" id="PIRSF001123">
    <property type="entry name" value="PepA_GA"/>
    <property type="match status" value="1"/>
</dbReference>
<keyword evidence="4 8" id="KW-0479">Metal-binding</keyword>
<dbReference type="InterPro" id="IPR023367">
    <property type="entry name" value="Peptidase_M42_dom2"/>
</dbReference>